<feature type="non-terminal residue" evidence="2">
    <location>
        <position position="184"/>
    </location>
</feature>
<dbReference type="SUPFAM" id="SSF56112">
    <property type="entry name" value="Protein kinase-like (PK-like)"/>
    <property type="match status" value="1"/>
</dbReference>
<dbReference type="EMBL" id="BDQV01000192">
    <property type="protein sequence ID" value="GAY58796.1"/>
    <property type="molecule type" value="Genomic_DNA"/>
</dbReference>
<evidence type="ECO:0000313" key="2">
    <source>
        <dbReference type="EMBL" id="GAY58796.1"/>
    </source>
</evidence>
<gene>
    <name evidence="2" type="ORF">CUMW_189650</name>
</gene>
<feature type="domain" description="S-locus receptor kinase C-terminal" evidence="1">
    <location>
        <begin position="138"/>
        <end position="184"/>
    </location>
</feature>
<evidence type="ECO:0000313" key="3">
    <source>
        <dbReference type="Proteomes" id="UP000236630"/>
    </source>
</evidence>
<dbReference type="AlphaFoldDB" id="A0A2H5Q2B9"/>
<dbReference type="PANTHER" id="PTHR27006">
    <property type="entry name" value="PROMASTIGOTE SURFACE ANTIGEN PROTEIN PSA"/>
    <property type="match status" value="1"/>
</dbReference>
<dbReference type="STRING" id="55188.A0A2H5Q2B9"/>
<proteinExistence type="predicted"/>
<evidence type="ECO:0000259" key="1">
    <source>
        <dbReference type="Pfam" id="PF11883"/>
    </source>
</evidence>
<dbReference type="InterPro" id="IPR011009">
    <property type="entry name" value="Kinase-like_dom_sf"/>
</dbReference>
<dbReference type="GO" id="GO:0004674">
    <property type="term" value="F:protein serine/threonine kinase activity"/>
    <property type="evidence" value="ECO:0007669"/>
    <property type="project" value="InterPro"/>
</dbReference>
<dbReference type="Proteomes" id="UP000236630">
    <property type="component" value="Unassembled WGS sequence"/>
</dbReference>
<name>A0A2H5Q2B9_CITUN</name>
<dbReference type="Pfam" id="PF11883">
    <property type="entry name" value="DUF3403"/>
    <property type="match status" value="1"/>
</dbReference>
<dbReference type="Gene3D" id="1.10.510.10">
    <property type="entry name" value="Transferase(Phosphotransferase) domain 1"/>
    <property type="match status" value="1"/>
</dbReference>
<dbReference type="PANTHER" id="PTHR27006:SF586">
    <property type="entry name" value="CYSTEINE-RICH RECEPTOR-LIKE PROTEIN KINASE 10"/>
    <property type="match status" value="1"/>
</dbReference>
<comment type="caution">
    <text evidence="2">The sequence shown here is derived from an EMBL/GenBank/DDBJ whole genome shotgun (WGS) entry which is preliminary data.</text>
</comment>
<keyword evidence="3" id="KW-1185">Reference proteome</keyword>
<organism evidence="2 3">
    <name type="scientific">Citrus unshiu</name>
    <name type="common">Satsuma mandarin</name>
    <name type="synonym">Citrus nobilis var. unshiu</name>
    <dbReference type="NCBI Taxonomy" id="55188"/>
    <lineage>
        <taxon>Eukaryota</taxon>
        <taxon>Viridiplantae</taxon>
        <taxon>Streptophyta</taxon>
        <taxon>Embryophyta</taxon>
        <taxon>Tracheophyta</taxon>
        <taxon>Spermatophyta</taxon>
        <taxon>Magnoliopsida</taxon>
        <taxon>eudicotyledons</taxon>
        <taxon>Gunneridae</taxon>
        <taxon>Pentapetalae</taxon>
        <taxon>rosids</taxon>
        <taxon>malvids</taxon>
        <taxon>Sapindales</taxon>
        <taxon>Rutaceae</taxon>
        <taxon>Aurantioideae</taxon>
        <taxon>Citrus</taxon>
    </lineage>
</organism>
<feature type="non-terminal residue" evidence="2">
    <location>
        <position position="1"/>
    </location>
</feature>
<accession>A0A2H5Q2B9</accession>
<reference evidence="2 3" key="1">
    <citation type="journal article" date="2017" name="Front. Genet.">
        <title>Draft sequencing of the heterozygous diploid genome of Satsuma (Citrus unshiu Marc.) using a hybrid assembly approach.</title>
        <authorList>
            <person name="Shimizu T."/>
            <person name="Tanizawa Y."/>
            <person name="Mochizuki T."/>
            <person name="Nagasaki H."/>
            <person name="Yoshioka T."/>
            <person name="Toyoda A."/>
            <person name="Fujiyama A."/>
            <person name="Kaminuma E."/>
            <person name="Nakamura Y."/>
        </authorList>
    </citation>
    <scope>NUCLEOTIDE SEQUENCE [LARGE SCALE GENOMIC DNA]</scope>
    <source>
        <strain evidence="3">cv. Miyagawa wase</strain>
    </source>
</reference>
<sequence length="184" mass="20192">SLPSRSHKRHSSARLEEYAKYPRLVVSSGVEERSWSRTSRPQNLASTWIYGALICNGRKIISRKKNGRFYLSEHGQSLLTYTWKLWCKGEALELMDPVLKQSCVSPELLKCIHIGLLCVQEDPAVRPNMSSAAVMLASDTVTLPQPTQPAFSAGGIVAKSGQSSSSDSKVCSVNEVTLSDVAPR</sequence>
<protein>
    <recommendedName>
        <fullName evidence="1">S-locus receptor kinase C-terminal domain-containing protein</fullName>
    </recommendedName>
</protein>
<dbReference type="InterPro" id="IPR021820">
    <property type="entry name" value="S-locus_recpt_kinase_C"/>
</dbReference>